<evidence type="ECO:0000256" key="1">
    <source>
        <dbReference type="SAM" id="MobiDB-lite"/>
    </source>
</evidence>
<dbReference type="EMBL" id="JAGFWR010000006">
    <property type="protein sequence ID" value="MBO4161972.1"/>
    <property type="molecule type" value="Genomic_DNA"/>
</dbReference>
<evidence type="ECO:0000313" key="3">
    <source>
        <dbReference type="Proteomes" id="UP000671399"/>
    </source>
</evidence>
<sequence>MADESGPPPLRAWRRERPTVPPGGGRPTMCGGPQYTAAERLELMREKQRVMDEAARHERVEAETREAARRRPAKPTDEEDGYLTAEHPRPDRYAVTLLRQDDSAWGGGGAGPGVLG</sequence>
<comment type="caution">
    <text evidence="2">The sequence shown here is derived from an EMBL/GenBank/DDBJ whole genome shotgun (WGS) entry which is preliminary data.</text>
</comment>
<evidence type="ECO:0000313" key="2">
    <source>
        <dbReference type="EMBL" id="MBO4161972.1"/>
    </source>
</evidence>
<feature type="compositionally biased region" description="Basic and acidic residues" evidence="1">
    <location>
        <begin position="51"/>
        <end position="69"/>
    </location>
</feature>
<accession>A0ABS3V8W8</accession>
<feature type="compositionally biased region" description="Pro residues" evidence="1">
    <location>
        <begin position="1"/>
        <end position="10"/>
    </location>
</feature>
<gene>
    <name evidence="2" type="ORF">JQN83_14300</name>
</gene>
<feature type="region of interest" description="Disordered" evidence="1">
    <location>
        <begin position="1"/>
        <end position="33"/>
    </location>
</feature>
<keyword evidence="3" id="KW-1185">Reference proteome</keyword>
<protein>
    <submittedName>
        <fullName evidence="2">Uncharacterized protein</fullName>
    </submittedName>
</protein>
<dbReference type="RefSeq" id="WP_208567621.1">
    <property type="nucleotide sequence ID" value="NZ_JAGFWR010000006.1"/>
</dbReference>
<name>A0ABS3V8W8_9ACTN</name>
<feature type="region of interest" description="Disordered" evidence="1">
    <location>
        <begin position="51"/>
        <end position="94"/>
    </location>
</feature>
<dbReference type="Proteomes" id="UP000671399">
    <property type="component" value="Unassembled WGS sequence"/>
</dbReference>
<proteinExistence type="predicted"/>
<organism evidence="2 3">
    <name type="scientific">Micromonospora antibiotica</name>
    <dbReference type="NCBI Taxonomy" id="2807623"/>
    <lineage>
        <taxon>Bacteria</taxon>
        <taxon>Bacillati</taxon>
        <taxon>Actinomycetota</taxon>
        <taxon>Actinomycetes</taxon>
        <taxon>Micromonosporales</taxon>
        <taxon>Micromonosporaceae</taxon>
        <taxon>Micromonospora</taxon>
    </lineage>
</organism>
<reference evidence="2 3" key="1">
    <citation type="submission" date="2021-03" db="EMBL/GenBank/DDBJ databases">
        <authorList>
            <person name="Lee D.-H."/>
        </authorList>
    </citation>
    <scope>NUCLEOTIDE SEQUENCE [LARGE SCALE GENOMIC DNA]</scope>
    <source>
        <strain evidence="2 3">MMS20-R2-23</strain>
    </source>
</reference>